<keyword evidence="2" id="KW-0479">Metal-binding</keyword>
<dbReference type="InterPro" id="IPR042098">
    <property type="entry name" value="TauD-like_sf"/>
</dbReference>
<protein>
    <submittedName>
        <fullName evidence="7">Taurine dioxygenase</fullName>
        <ecNumber evidence="7">1.14.11.17</ecNumber>
    </submittedName>
</protein>
<keyword evidence="3 7" id="KW-0223">Dioxygenase</keyword>
<dbReference type="EMBL" id="JAXCLX010000003">
    <property type="protein sequence ID" value="MDY0873419.1"/>
    <property type="molecule type" value="Genomic_DNA"/>
</dbReference>
<dbReference type="GO" id="GO:0000908">
    <property type="term" value="F:taurine dioxygenase activity"/>
    <property type="evidence" value="ECO:0007669"/>
    <property type="project" value="UniProtKB-EC"/>
</dbReference>
<evidence type="ECO:0000256" key="2">
    <source>
        <dbReference type="ARBA" id="ARBA00022723"/>
    </source>
</evidence>
<comment type="similarity">
    <text evidence="1">Belongs to the TfdA dioxygenase family.</text>
</comment>
<evidence type="ECO:0000256" key="3">
    <source>
        <dbReference type="ARBA" id="ARBA00022964"/>
    </source>
</evidence>
<feature type="domain" description="TauD/TfdA-like" evidence="6">
    <location>
        <begin position="12"/>
        <end position="277"/>
    </location>
</feature>
<dbReference type="InterPro" id="IPR051323">
    <property type="entry name" value="AtsK-like"/>
</dbReference>
<dbReference type="Proteomes" id="UP001271769">
    <property type="component" value="Unassembled WGS sequence"/>
</dbReference>
<keyword evidence="8" id="KW-1185">Reference proteome</keyword>
<proteinExistence type="inferred from homology"/>
<gene>
    <name evidence="7" type="primary">tauD</name>
    <name evidence="7" type="ORF">SMD31_15880</name>
</gene>
<reference evidence="7 8" key="1">
    <citation type="journal article" date="2013" name="Antonie Van Leeuwenhoek">
        <title>Dongia rigui sp. nov., isolated from freshwater of a large wetland in Korea.</title>
        <authorList>
            <person name="Baik K.S."/>
            <person name="Hwang Y.M."/>
            <person name="Choi J.S."/>
            <person name="Kwon J."/>
            <person name="Seong C.N."/>
        </authorList>
    </citation>
    <scope>NUCLEOTIDE SEQUENCE [LARGE SCALE GENOMIC DNA]</scope>
    <source>
        <strain evidence="7 8">04SU4-P</strain>
    </source>
</reference>
<evidence type="ECO:0000313" key="7">
    <source>
        <dbReference type="EMBL" id="MDY0873419.1"/>
    </source>
</evidence>
<evidence type="ECO:0000256" key="1">
    <source>
        <dbReference type="ARBA" id="ARBA00005896"/>
    </source>
</evidence>
<dbReference type="NCBIfam" id="NF007104">
    <property type="entry name" value="PRK09553.1"/>
    <property type="match status" value="1"/>
</dbReference>
<dbReference type="SUPFAM" id="SSF51197">
    <property type="entry name" value="Clavaminate synthase-like"/>
    <property type="match status" value="1"/>
</dbReference>
<keyword evidence="4 7" id="KW-0560">Oxidoreductase</keyword>
<sequence>MSNRIVADLIKVEPLGPVIGARVEGIDLARTIDAASRAKLGDALIAHKVLFFENQIITPQQQRNFAAAFGKLHIHPIYPQVADTPEIIIIDTSTQNLPDNDNWHTDVTFIETPPLGAVLYAKELPPSGGDTLWVNNEAAFNALSPAFRAFLERLTATHDFAKSFPAERYARTPAEEKQWLAAKAKNRPVKHPVIRTHPVSGAKGLFVNEGFTTHINELSASESRAVLDLLFKHIGKPDFQVRHRWKTNDVAMWDNRSTQHYAVADYLPHRRVMHRATILGDRPF</sequence>
<evidence type="ECO:0000256" key="5">
    <source>
        <dbReference type="ARBA" id="ARBA00023004"/>
    </source>
</evidence>
<dbReference type="PANTHER" id="PTHR30468">
    <property type="entry name" value="ALPHA-KETOGLUTARATE-DEPENDENT SULFONATE DIOXYGENASE"/>
    <property type="match status" value="1"/>
</dbReference>
<comment type="caution">
    <text evidence="7">The sequence shown here is derived from an EMBL/GenBank/DDBJ whole genome shotgun (WGS) entry which is preliminary data.</text>
</comment>
<dbReference type="Pfam" id="PF02668">
    <property type="entry name" value="TauD"/>
    <property type="match status" value="1"/>
</dbReference>
<evidence type="ECO:0000259" key="6">
    <source>
        <dbReference type="Pfam" id="PF02668"/>
    </source>
</evidence>
<dbReference type="InterPro" id="IPR003819">
    <property type="entry name" value="TauD/TfdA-like"/>
</dbReference>
<evidence type="ECO:0000256" key="4">
    <source>
        <dbReference type="ARBA" id="ARBA00023002"/>
    </source>
</evidence>
<dbReference type="PANTHER" id="PTHR30468:SF1">
    <property type="entry name" value="ALPHA-KETOGLUTARATE-DEPENDENT SULFONATE DIOXYGENASE"/>
    <property type="match status" value="1"/>
</dbReference>
<dbReference type="RefSeq" id="WP_320501894.1">
    <property type="nucleotide sequence ID" value="NZ_JAXCLX010000003.1"/>
</dbReference>
<name>A0ABU5E1E2_9PROT</name>
<organism evidence="7 8">
    <name type="scientific">Dongia rigui</name>
    <dbReference type="NCBI Taxonomy" id="940149"/>
    <lineage>
        <taxon>Bacteria</taxon>
        <taxon>Pseudomonadati</taxon>
        <taxon>Pseudomonadota</taxon>
        <taxon>Alphaproteobacteria</taxon>
        <taxon>Rhodospirillales</taxon>
        <taxon>Dongiaceae</taxon>
        <taxon>Dongia</taxon>
    </lineage>
</organism>
<accession>A0ABU5E1E2</accession>
<evidence type="ECO:0000313" key="8">
    <source>
        <dbReference type="Proteomes" id="UP001271769"/>
    </source>
</evidence>
<dbReference type="EC" id="1.14.11.17" evidence="7"/>
<keyword evidence="5" id="KW-0408">Iron</keyword>
<dbReference type="Gene3D" id="3.60.130.10">
    <property type="entry name" value="Clavaminate synthase-like"/>
    <property type="match status" value="1"/>
</dbReference>